<dbReference type="PANTHER" id="PTHR34504">
    <property type="entry name" value="ANTITOXIN HICB"/>
    <property type="match status" value="1"/>
</dbReference>
<dbReference type="InterPro" id="IPR031807">
    <property type="entry name" value="HicB-like"/>
</dbReference>
<dbReference type="Proteomes" id="UP000568877">
    <property type="component" value="Unassembled WGS sequence"/>
</dbReference>
<dbReference type="RefSeq" id="WP_258187103.1">
    <property type="nucleotide sequence ID" value="NZ_BLRV01000021.1"/>
</dbReference>
<protein>
    <recommendedName>
        <fullName evidence="1">HicB-like antitoxin of toxin-antitoxin system domain-containing protein</fullName>
    </recommendedName>
</protein>
<sequence length="76" mass="8475">MERHMFRVVLEEEKDGSYSVYAPALPGCASQGETREEALANIREAIELYLWSLKDDNLPLPEGPGAVEVREVEVAV</sequence>
<evidence type="ECO:0000313" key="2">
    <source>
        <dbReference type="EMBL" id="GFP21153.1"/>
    </source>
</evidence>
<evidence type="ECO:0000313" key="7">
    <source>
        <dbReference type="Proteomes" id="UP000576480"/>
    </source>
</evidence>
<evidence type="ECO:0000313" key="6">
    <source>
        <dbReference type="Proteomes" id="UP000568877"/>
    </source>
</evidence>
<dbReference type="SUPFAM" id="SSF143100">
    <property type="entry name" value="TTHA1013/TTHA0281-like"/>
    <property type="match status" value="1"/>
</dbReference>
<name>A0A6V8NM22_9ACTN</name>
<evidence type="ECO:0000313" key="5">
    <source>
        <dbReference type="EMBL" id="GFP35009.1"/>
    </source>
</evidence>
<evidence type="ECO:0000313" key="9">
    <source>
        <dbReference type="Proteomes" id="UP000591948"/>
    </source>
</evidence>
<reference evidence="6 7" key="1">
    <citation type="journal article" date="2020" name="Front. Microbiol.">
        <title>Single-cell genomics of novel Actinobacteria with the Wood-Ljungdahl pathway discovered in a serpentinizing system.</title>
        <authorList>
            <person name="Merino N."/>
            <person name="Kawai M."/>
            <person name="Boyd E.S."/>
            <person name="Colman D.R."/>
            <person name="McGlynn S.E."/>
            <person name="Nealson K.H."/>
            <person name="Kurokawa K."/>
            <person name="Hongoh Y."/>
        </authorList>
    </citation>
    <scope>NUCLEOTIDE SEQUENCE [LARGE SCALE GENOMIC DNA]</scope>
    <source>
        <strain evidence="2 8">S06</strain>
        <strain evidence="3 9">S33</strain>
        <strain evidence="4 6">S42</strain>
        <strain evidence="5 7">S43</strain>
    </source>
</reference>
<dbReference type="Gene3D" id="3.30.160.250">
    <property type="match status" value="1"/>
</dbReference>
<proteinExistence type="predicted"/>
<dbReference type="Proteomes" id="UP000576480">
    <property type="component" value="Unassembled WGS sequence"/>
</dbReference>
<dbReference type="Proteomes" id="UP000591948">
    <property type="component" value="Unassembled WGS sequence"/>
</dbReference>
<dbReference type="Proteomes" id="UP000580051">
    <property type="component" value="Unassembled WGS sequence"/>
</dbReference>
<dbReference type="PANTHER" id="PTHR34504:SF2">
    <property type="entry name" value="UPF0150 PROTEIN SSL0259"/>
    <property type="match status" value="1"/>
</dbReference>
<organism evidence="2 8">
    <name type="scientific">Candidatus Hakubella thermalkaliphila</name>
    <dbReference type="NCBI Taxonomy" id="2754717"/>
    <lineage>
        <taxon>Bacteria</taxon>
        <taxon>Bacillati</taxon>
        <taxon>Actinomycetota</taxon>
        <taxon>Actinomycetota incertae sedis</taxon>
        <taxon>Candidatus Hakubellales</taxon>
        <taxon>Candidatus Hakubellaceae</taxon>
        <taxon>Candidatus Hakubella</taxon>
    </lineage>
</organism>
<dbReference type="Pfam" id="PF15919">
    <property type="entry name" value="HicB_lk_antitox"/>
    <property type="match status" value="1"/>
</dbReference>
<feature type="domain" description="HicB-like antitoxin of toxin-antitoxin system" evidence="1">
    <location>
        <begin position="6"/>
        <end position="62"/>
    </location>
</feature>
<gene>
    <name evidence="2" type="ORF">HKBW3S06_00379</name>
    <name evidence="3" type="ORF">HKBW3S33_00076</name>
    <name evidence="4" type="ORF">HKBW3S42_00918</name>
    <name evidence="5" type="ORF">HKBW3S43_00801</name>
</gene>
<keyword evidence="9" id="KW-1185">Reference proteome</keyword>
<evidence type="ECO:0000259" key="1">
    <source>
        <dbReference type="Pfam" id="PF15919"/>
    </source>
</evidence>
<accession>A0A6V8NM22</accession>
<evidence type="ECO:0000313" key="8">
    <source>
        <dbReference type="Proteomes" id="UP000580051"/>
    </source>
</evidence>
<dbReference type="EMBL" id="BLSA01000110">
    <property type="protein sequence ID" value="GFP32614.1"/>
    <property type="molecule type" value="Genomic_DNA"/>
</dbReference>
<dbReference type="EMBL" id="BLRY01000002">
    <property type="protein sequence ID" value="GFP26661.1"/>
    <property type="molecule type" value="Genomic_DNA"/>
</dbReference>
<dbReference type="EMBL" id="BLSB01000041">
    <property type="protein sequence ID" value="GFP35009.1"/>
    <property type="molecule type" value="Genomic_DNA"/>
</dbReference>
<dbReference type="AlphaFoldDB" id="A0A6V8NM22"/>
<comment type="caution">
    <text evidence="2">The sequence shown here is derived from an EMBL/GenBank/DDBJ whole genome shotgun (WGS) entry which is preliminary data.</text>
</comment>
<evidence type="ECO:0000313" key="4">
    <source>
        <dbReference type="EMBL" id="GFP32614.1"/>
    </source>
</evidence>
<dbReference type="InterPro" id="IPR051404">
    <property type="entry name" value="TA_system_antitoxin"/>
</dbReference>
<dbReference type="EMBL" id="BLRV01000021">
    <property type="protein sequence ID" value="GFP21153.1"/>
    <property type="molecule type" value="Genomic_DNA"/>
</dbReference>
<evidence type="ECO:0000313" key="3">
    <source>
        <dbReference type="EMBL" id="GFP26661.1"/>
    </source>
</evidence>
<dbReference type="InterPro" id="IPR035069">
    <property type="entry name" value="TTHA1013/TTHA0281-like"/>
</dbReference>